<evidence type="ECO:0000256" key="1">
    <source>
        <dbReference type="SAM" id="MobiDB-lite"/>
    </source>
</evidence>
<accession>A0A3Q2CRY7</accession>
<protein>
    <submittedName>
        <fullName evidence="2">NADH:ubiquinone oxidoreductase subunit V3</fullName>
    </submittedName>
</protein>
<feature type="region of interest" description="Disordered" evidence="1">
    <location>
        <begin position="281"/>
        <end position="302"/>
    </location>
</feature>
<dbReference type="CTD" id="4731"/>
<dbReference type="Ensembl" id="ENSCVAT00000001645.1">
    <property type="protein sequence ID" value="ENSCVAP00000008426.1"/>
    <property type="gene ID" value="ENSCVAG00000010223.1"/>
</dbReference>
<evidence type="ECO:0000313" key="3">
    <source>
        <dbReference type="Proteomes" id="UP000265020"/>
    </source>
</evidence>
<dbReference type="InterPro" id="IPR026193">
    <property type="entry name" value="NDUFV3"/>
</dbReference>
<reference evidence="2" key="1">
    <citation type="submission" date="2025-08" db="UniProtKB">
        <authorList>
            <consortium name="Ensembl"/>
        </authorList>
    </citation>
    <scope>IDENTIFICATION</scope>
</reference>
<sequence length="422" mass="45028">MAACLLRLGRLKWNSLGTLRRPPAAWFCIEAKEAANTGKKPKGPAKTGEDKRSAQLASKTGVAFPVKYISPGVLPPSRGEIKEPIGSAATSEIIFGTEPELVALVPSSQSFQSHEEVPQNSVEAVSKESVPAEIHAPAVTIDIIKAAGVSNKLEDAAIEELLSSSSSESDTDSDSELEDEDKKLELGIETRNCSPELKPSHQEGGEDEVHKVTGVTKGITNAETKEAQSRVEVSKPISEDKGFEVLSASKSVAELTRSDILTNAAPSVTVADFEALVPVVGQNETPHKPNPNAHVPADGLGDAPKEFMETIICDPVKSEIVSTKVVASHPAEVGSSANRADELVDSVEIQEAAGEELHGETSAEQPEEPASAPPEPEEPFDNSTYKNYQHHDYTSYTFADLDVEMAKYRLPQPSSGKPSPTH</sequence>
<feature type="compositionally biased region" description="Basic and acidic residues" evidence="1">
    <location>
        <begin position="198"/>
        <end position="211"/>
    </location>
</feature>
<dbReference type="GO" id="GO:0005739">
    <property type="term" value="C:mitochondrion"/>
    <property type="evidence" value="ECO:0007669"/>
    <property type="project" value="InterPro"/>
</dbReference>
<dbReference type="STRING" id="28743.ENSCVAP00000008426"/>
<feature type="region of interest" description="Disordered" evidence="1">
    <location>
        <begin position="36"/>
        <end position="57"/>
    </location>
</feature>
<name>A0A3Q2CRY7_CYPVA</name>
<feature type="region of interest" description="Disordered" evidence="1">
    <location>
        <begin position="328"/>
        <end position="388"/>
    </location>
</feature>
<feature type="region of interest" description="Disordered" evidence="1">
    <location>
        <begin position="161"/>
        <end position="211"/>
    </location>
</feature>
<organism evidence="2 3">
    <name type="scientific">Cyprinodon variegatus</name>
    <name type="common">Sheepshead minnow</name>
    <dbReference type="NCBI Taxonomy" id="28743"/>
    <lineage>
        <taxon>Eukaryota</taxon>
        <taxon>Metazoa</taxon>
        <taxon>Chordata</taxon>
        <taxon>Craniata</taxon>
        <taxon>Vertebrata</taxon>
        <taxon>Euteleostomi</taxon>
        <taxon>Actinopterygii</taxon>
        <taxon>Neopterygii</taxon>
        <taxon>Teleostei</taxon>
        <taxon>Neoteleostei</taxon>
        <taxon>Acanthomorphata</taxon>
        <taxon>Ovalentaria</taxon>
        <taxon>Atherinomorphae</taxon>
        <taxon>Cyprinodontiformes</taxon>
        <taxon>Cyprinodontidae</taxon>
        <taxon>Cyprinodon</taxon>
    </lineage>
</organism>
<dbReference type="GO" id="GO:0045271">
    <property type="term" value="C:respiratory chain complex I"/>
    <property type="evidence" value="ECO:0007669"/>
    <property type="project" value="InterPro"/>
</dbReference>
<dbReference type="OrthoDB" id="6161911at2759"/>
<dbReference type="GO" id="GO:0042775">
    <property type="term" value="P:mitochondrial ATP synthesis coupled electron transport"/>
    <property type="evidence" value="ECO:0007669"/>
    <property type="project" value="TreeGrafter"/>
</dbReference>
<keyword evidence="3" id="KW-1185">Reference proteome</keyword>
<dbReference type="GeneTree" id="ENSGT00390000012196"/>
<dbReference type="RefSeq" id="XP_015253934.1">
    <property type="nucleotide sequence ID" value="XM_015398448.1"/>
</dbReference>
<dbReference type="Proteomes" id="UP000265020">
    <property type="component" value="Unassembled WGS sequence"/>
</dbReference>
<dbReference type="GeneID" id="107100087"/>
<dbReference type="Pfam" id="PF15880">
    <property type="entry name" value="NDUFV3"/>
    <property type="match status" value="1"/>
</dbReference>
<proteinExistence type="predicted"/>
<dbReference type="PANTHER" id="PTHR17117:SF3">
    <property type="entry name" value="NADH DEHYDROGENASE [UBIQUINONE] FLAVOPROTEIN 3, MITOCHONDRIAL"/>
    <property type="match status" value="1"/>
</dbReference>
<dbReference type="AlphaFoldDB" id="A0A3Q2CRY7"/>
<evidence type="ECO:0000313" key="2">
    <source>
        <dbReference type="Ensembl" id="ENSCVAP00000008426.1"/>
    </source>
</evidence>
<reference evidence="2" key="2">
    <citation type="submission" date="2025-09" db="UniProtKB">
        <authorList>
            <consortium name="Ensembl"/>
        </authorList>
    </citation>
    <scope>IDENTIFICATION</scope>
</reference>
<feature type="compositionally biased region" description="Acidic residues" evidence="1">
    <location>
        <begin position="169"/>
        <end position="179"/>
    </location>
</feature>
<dbReference type="KEGG" id="cvg:107100087"/>
<dbReference type="PANTHER" id="PTHR17117">
    <property type="entry name" value="NADH-UBIQUINONE OXIDOREDUCTASE"/>
    <property type="match status" value="1"/>
</dbReference>